<evidence type="ECO:0000313" key="2">
    <source>
        <dbReference type="EMBL" id="MBX63539.1"/>
    </source>
</evidence>
<feature type="transmembrane region" description="Helical" evidence="1">
    <location>
        <begin position="15"/>
        <end position="44"/>
    </location>
</feature>
<accession>A0A2P2Q9I6</accession>
<proteinExistence type="predicted"/>
<dbReference type="AlphaFoldDB" id="A0A2P2Q9I6"/>
<sequence>MQCHHEDDPWANFQLIFLCLKIFFLALNILLASRVALFLLLLLLQESHEA</sequence>
<reference evidence="2" key="1">
    <citation type="submission" date="2018-02" db="EMBL/GenBank/DDBJ databases">
        <title>Rhizophora mucronata_Transcriptome.</title>
        <authorList>
            <person name="Meera S.P."/>
            <person name="Sreeshan A."/>
            <person name="Augustine A."/>
        </authorList>
    </citation>
    <scope>NUCLEOTIDE SEQUENCE</scope>
    <source>
        <tissue evidence="2">Leaf</tissue>
    </source>
</reference>
<keyword evidence="1" id="KW-0812">Transmembrane</keyword>
<name>A0A2P2Q9I6_RHIMU</name>
<keyword evidence="1" id="KW-0472">Membrane</keyword>
<evidence type="ECO:0000256" key="1">
    <source>
        <dbReference type="SAM" id="Phobius"/>
    </source>
</evidence>
<dbReference type="EMBL" id="GGEC01083055">
    <property type="protein sequence ID" value="MBX63539.1"/>
    <property type="molecule type" value="Transcribed_RNA"/>
</dbReference>
<protein>
    <submittedName>
        <fullName evidence="2">Uncharacterized protein</fullName>
    </submittedName>
</protein>
<keyword evidence="1" id="KW-1133">Transmembrane helix</keyword>
<organism evidence="2">
    <name type="scientific">Rhizophora mucronata</name>
    <name type="common">Asiatic mangrove</name>
    <dbReference type="NCBI Taxonomy" id="61149"/>
    <lineage>
        <taxon>Eukaryota</taxon>
        <taxon>Viridiplantae</taxon>
        <taxon>Streptophyta</taxon>
        <taxon>Embryophyta</taxon>
        <taxon>Tracheophyta</taxon>
        <taxon>Spermatophyta</taxon>
        <taxon>Magnoliopsida</taxon>
        <taxon>eudicotyledons</taxon>
        <taxon>Gunneridae</taxon>
        <taxon>Pentapetalae</taxon>
        <taxon>rosids</taxon>
        <taxon>fabids</taxon>
        <taxon>Malpighiales</taxon>
        <taxon>Rhizophoraceae</taxon>
        <taxon>Rhizophora</taxon>
    </lineage>
</organism>